<dbReference type="Proteomes" id="UP001149165">
    <property type="component" value="Unassembled WGS sequence"/>
</dbReference>
<dbReference type="OrthoDB" id="747253at2759"/>
<reference evidence="5" key="1">
    <citation type="submission" date="2022-11" db="EMBL/GenBank/DDBJ databases">
        <authorList>
            <person name="Petersen C."/>
        </authorList>
    </citation>
    <scope>NUCLEOTIDE SEQUENCE</scope>
    <source>
        <strain evidence="5">IBT 30069</strain>
    </source>
</reference>
<comment type="caution">
    <text evidence="5">The sequence shown here is derived from an EMBL/GenBank/DDBJ whole genome shotgun (WGS) entry which is preliminary data.</text>
</comment>
<protein>
    <recommendedName>
        <fullName evidence="4">Pentatricopeptide repeat-containing protein-mitochondrial domain-containing protein</fullName>
    </recommendedName>
</protein>
<dbReference type="PROSITE" id="PS51375">
    <property type="entry name" value="PPR"/>
    <property type="match status" value="1"/>
</dbReference>
<evidence type="ECO:0000313" key="6">
    <source>
        <dbReference type="Proteomes" id="UP001149165"/>
    </source>
</evidence>
<feature type="domain" description="Pentatricopeptide repeat-containing protein-mitochondrial" evidence="4">
    <location>
        <begin position="359"/>
        <end position="489"/>
    </location>
</feature>
<name>A0A9W9G7T1_9EURO</name>
<evidence type="ECO:0000256" key="3">
    <source>
        <dbReference type="SAM" id="MobiDB-lite"/>
    </source>
</evidence>
<dbReference type="EMBL" id="JAPQKH010000002">
    <property type="protein sequence ID" value="KAJ5113740.1"/>
    <property type="molecule type" value="Genomic_DNA"/>
</dbReference>
<organism evidence="5 6">
    <name type="scientific">Penicillium angulare</name>
    <dbReference type="NCBI Taxonomy" id="116970"/>
    <lineage>
        <taxon>Eukaryota</taxon>
        <taxon>Fungi</taxon>
        <taxon>Dikarya</taxon>
        <taxon>Ascomycota</taxon>
        <taxon>Pezizomycotina</taxon>
        <taxon>Eurotiomycetes</taxon>
        <taxon>Eurotiomycetidae</taxon>
        <taxon>Eurotiales</taxon>
        <taxon>Aspergillaceae</taxon>
        <taxon>Penicillium</taxon>
    </lineage>
</organism>
<dbReference type="Pfam" id="PF23276">
    <property type="entry name" value="TPR_24"/>
    <property type="match status" value="1"/>
</dbReference>
<dbReference type="PANTHER" id="PTHR47939">
    <property type="entry name" value="MEMBRANE-ASSOCIATED SALT-INDUCIBLE PROTEIN-LIKE"/>
    <property type="match status" value="1"/>
</dbReference>
<dbReference type="PANTHER" id="PTHR47939:SF13">
    <property type="entry name" value="OS03G0201400 PROTEIN"/>
    <property type="match status" value="1"/>
</dbReference>
<evidence type="ECO:0000259" key="4">
    <source>
        <dbReference type="Pfam" id="PF23276"/>
    </source>
</evidence>
<accession>A0A9W9G7T1</accession>
<dbReference type="InterPro" id="IPR057027">
    <property type="entry name" value="TPR_mt"/>
</dbReference>
<gene>
    <name evidence="5" type="ORF">N7456_002274</name>
</gene>
<proteinExistence type="predicted"/>
<dbReference type="Gene3D" id="1.25.40.10">
    <property type="entry name" value="Tetratricopeptide repeat domain"/>
    <property type="match status" value="2"/>
</dbReference>
<dbReference type="InterPro" id="IPR050667">
    <property type="entry name" value="PPR-containing_protein"/>
</dbReference>
<keyword evidence="6" id="KW-1185">Reference proteome</keyword>
<dbReference type="AlphaFoldDB" id="A0A9W9G7T1"/>
<feature type="compositionally biased region" description="Low complexity" evidence="3">
    <location>
        <begin position="83"/>
        <end position="93"/>
    </location>
</feature>
<feature type="region of interest" description="Disordered" evidence="3">
    <location>
        <begin position="53"/>
        <end position="104"/>
    </location>
</feature>
<evidence type="ECO:0000313" key="5">
    <source>
        <dbReference type="EMBL" id="KAJ5113740.1"/>
    </source>
</evidence>
<sequence>MTRPTLVLDGLWLSLCPSFNQLALSSGARLARRHQHLPEQCLLRLNRSTPINSRRYYRSRPKETPDNDPPSVPSRSEFVPLDSSPSHSTSTPKSNHDSVPKSTYGPYFVPAEDGGDSNRMVRVRQYPRVPESYDHKSTTSLENMLRYITAKDPHVKSTMQVLRALIRDRNVEPHARHYRALILANCDCKFGSPEAVRGLLQEMEENNITADSGTLHAALKALAVHPDYILRQEILRKLRDRWLTISPDGWHFMVAGYLREHQFELALDQISLMERKGIYIENWLHSMAIYQLCEFDEFDEVYRLMQARVEQGHDMTPELWGHVLAGASRNSHRDLTRFIWRRMVDLGYLHPGPDVSRDALAVASDAGDISLALAVLRFCEASEYAFGASEYENVLKIYLQTGDLYAAFSVLCTVDEAGIEVDEEWTQAVISYMIEHNTSHWDAWQHLKRLKKDKPEISINCVRIVAELCEHLAQEDPSVVTDAVGFYKELYTLRPKGADVHVYNSLVRMCRHGKDSQSGLFLVKEMASLGIPPDPDTFEALILLCLDAENYESAYKYLEDLTHLEDGIVSEETRLEIRSMCSDSVNEFAVRLQQHSAIQEPNPQAVSQFENQKRKTRRRWGRTWYRPAYYRQMLSDEDRIAWNKKRRQNKRRNEAIARHREQTDLEGKGFALPEF</sequence>
<keyword evidence="1" id="KW-0677">Repeat</keyword>
<dbReference type="InterPro" id="IPR011990">
    <property type="entry name" value="TPR-like_helical_dom_sf"/>
</dbReference>
<evidence type="ECO:0000256" key="2">
    <source>
        <dbReference type="PROSITE-ProRule" id="PRU00708"/>
    </source>
</evidence>
<dbReference type="InterPro" id="IPR002885">
    <property type="entry name" value="PPR_rpt"/>
</dbReference>
<feature type="repeat" description="PPR" evidence="2">
    <location>
        <begin position="499"/>
        <end position="533"/>
    </location>
</feature>
<evidence type="ECO:0000256" key="1">
    <source>
        <dbReference type="ARBA" id="ARBA00022737"/>
    </source>
</evidence>
<reference evidence="5" key="2">
    <citation type="journal article" date="2023" name="IMA Fungus">
        <title>Comparative genomic study of the Penicillium genus elucidates a diverse pangenome and 15 lateral gene transfer events.</title>
        <authorList>
            <person name="Petersen C."/>
            <person name="Sorensen T."/>
            <person name="Nielsen M.R."/>
            <person name="Sondergaard T.E."/>
            <person name="Sorensen J.L."/>
            <person name="Fitzpatrick D.A."/>
            <person name="Frisvad J.C."/>
            <person name="Nielsen K.L."/>
        </authorList>
    </citation>
    <scope>NUCLEOTIDE SEQUENCE</scope>
    <source>
        <strain evidence="5">IBT 30069</strain>
    </source>
</reference>